<dbReference type="PANTHER" id="PTHR11022">
    <property type="entry name" value="PEPTIDOGLYCAN RECOGNITION PROTEIN"/>
    <property type="match status" value="1"/>
</dbReference>
<feature type="domain" description="N-acetylmuramoyl-L-alanine amidase" evidence="5">
    <location>
        <begin position="73"/>
        <end position="210"/>
    </location>
</feature>
<dbReference type="InterPro" id="IPR036505">
    <property type="entry name" value="Amidase/PGRP_sf"/>
</dbReference>
<dbReference type="RefSeq" id="XP_017861498.1">
    <property type="nucleotide sequence ID" value="XM_018006009.1"/>
</dbReference>
<reference evidence="7" key="1">
    <citation type="journal article" date="1997" name="Nucleic Acids Res.">
        <title>tRNAscan-SE: a program for improved detection of transfer RNA genes in genomic sequence.</title>
        <authorList>
            <person name="Lowe T.M."/>
            <person name="Eddy S.R."/>
        </authorList>
    </citation>
    <scope>NUCLEOTIDE SEQUENCE [LARGE SCALE GENOMIC DNA]</scope>
</reference>
<evidence type="ECO:0000313" key="8">
    <source>
        <dbReference type="RefSeq" id="XP_017861498.1"/>
    </source>
</evidence>
<evidence type="ECO:0000256" key="3">
    <source>
        <dbReference type="ARBA" id="ARBA00022859"/>
    </source>
</evidence>
<comment type="similarity">
    <text evidence="1">Belongs to the N-acetylmuramoyl-L-alanine amidase 2 family.</text>
</comment>
<organism evidence="7 8">
    <name type="scientific">Drosophila arizonae</name>
    <name type="common">Fruit fly</name>
    <dbReference type="NCBI Taxonomy" id="7263"/>
    <lineage>
        <taxon>Eukaryota</taxon>
        <taxon>Metazoa</taxon>
        <taxon>Ecdysozoa</taxon>
        <taxon>Arthropoda</taxon>
        <taxon>Hexapoda</taxon>
        <taxon>Insecta</taxon>
        <taxon>Pterygota</taxon>
        <taxon>Neoptera</taxon>
        <taxon>Endopterygota</taxon>
        <taxon>Diptera</taxon>
        <taxon>Brachycera</taxon>
        <taxon>Muscomorpha</taxon>
        <taxon>Ephydroidea</taxon>
        <taxon>Drosophilidae</taxon>
        <taxon>Drosophila</taxon>
    </lineage>
</organism>
<feature type="transmembrane region" description="Helical" evidence="4">
    <location>
        <begin position="29"/>
        <end position="49"/>
    </location>
</feature>
<evidence type="ECO:0000313" key="7">
    <source>
        <dbReference type="Proteomes" id="UP000694904"/>
    </source>
</evidence>
<feature type="domain" description="Peptidoglycan recognition protein family" evidence="6">
    <location>
        <begin position="238"/>
        <end position="378"/>
    </location>
</feature>
<evidence type="ECO:0000256" key="1">
    <source>
        <dbReference type="ARBA" id="ARBA00007553"/>
    </source>
</evidence>
<dbReference type="SMART" id="SM00644">
    <property type="entry name" value="Ami_2"/>
    <property type="match status" value="1"/>
</dbReference>
<reference evidence="8" key="3">
    <citation type="submission" date="2025-08" db="UniProtKB">
        <authorList>
            <consortium name="RefSeq"/>
        </authorList>
    </citation>
    <scope>IDENTIFICATION</scope>
    <source>
        <tissue evidence="8">Whole organism</tissue>
    </source>
</reference>
<dbReference type="InterPro" id="IPR006619">
    <property type="entry name" value="PGRP_domain_met/bac"/>
</dbReference>
<sequence>MKNPKLPTSIESQTASSAPNTNVRPLRGLLLKCGLLLVLSASTGAYFVWLMNRSSELLGTGLHILDRSEWLGEPPSGFQRLPTPVSNVIIHHTATEGCDTEEACIYQMRMIQSFHMGSLNFTDIAYNFLVGGDGQVYVGRGWHAQGQHVSGYGSVSLSIAFIGTFTNVAPEDKQVRAARRLMDEGVRLHKLHPDYHIYAHRQLRPTESPGQKLFELMRHWPRWTEDVTSLRRLNDEPLRLVARAAWLAQPALKELPPLELPVKAVRFVFTLSEPCTTQASCTFHMRFLQIVHIEAENKQDINYNFVVGGDGNVYVARGWDASCDSADADRPQLDALIVGFLGRSKPNASQMKVAQDLLAQGIKLGKLAKDYELIDELK</sequence>
<dbReference type="Proteomes" id="UP000694904">
    <property type="component" value="Chromosome 4"/>
</dbReference>
<dbReference type="Gene3D" id="3.40.80.10">
    <property type="entry name" value="Peptidoglycan recognition protein-like"/>
    <property type="match status" value="2"/>
</dbReference>
<dbReference type="PANTHER" id="PTHR11022:SF41">
    <property type="entry name" value="PEPTIDOGLYCAN-RECOGNITION PROTEIN LC-RELATED"/>
    <property type="match status" value="1"/>
</dbReference>
<dbReference type="SMART" id="SM00701">
    <property type="entry name" value="PGRP"/>
    <property type="match status" value="2"/>
</dbReference>
<evidence type="ECO:0000256" key="4">
    <source>
        <dbReference type="SAM" id="Phobius"/>
    </source>
</evidence>
<gene>
    <name evidence="8" type="primary">LOC108612923</name>
</gene>
<dbReference type="InterPro" id="IPR002502">
    <property type="entry name" value="Amidase_domain"/>
</dbReference>
<keyword evidence="3" id="KW-0391">Immunity</keyword>
<protein>
    <submittedName>
        <fullName evidence="8">Peptidoglycan-recognition protein LF</fullName>
    </submittedName>
</protein>
<dbReference type="SUPFAM" id="SSF55846">
    <property type="entry name" value="N-acetylmuramoyl-L-alanine amidase-like"/>
    <property type="match status" value="2"/>
</dbReference>
<name>A0ABM1P2R2_DROAR</name>
<dbReference type="InterPro" id="IPR015510">
    <property type="entry name" value="PGRP"/>
</dbReference>
<dbReference type="CDD" id="cd06583">
    <property type="entry name" value="PGRP"/>
    <property type="match status" value="2"/>
</dbReference>
<keyword evidence="2" id="KW-0399">Innate immunity</keyword>
<reference evidence="7" key="2">
    <citation type="journal article" date="2016" name="G3 (Bethesda)">
        <title>Genome Evolution in Three Species of Cactophilic Drosophila.</title>
        <authorList>
            <person name="Sanchez-Flores A."/>
            <person name="Penazola F."/>
            <person name="Carpinteyro-Ponce J."/>
            <person name="Nazario-Yepiz N."/>
            <person name="Abreu-Goodger C."/>
            <person name="Machado C.A."/>
            <person name="Markow T.A."/>
        </authorList>
    </citation>
    <scope>NUCLEOTIDE SEQUENCE [LARGE SCALE GENOMIC DNA]</scope>
</reference>
<evidence type="ECO:0000259" key="6">
    <source>
        <dbReference type="SMART" id="SM00701"/>
    </source>
</evidence>
<keyword evidence="4" id="KW-1133">Transmembrane helix</keyword>
<proteinExistence type="inferred from homology"/>
<dbReference type="Pfam" id="PF01510">
    <property type="entry name" value="Amidase_2"/>
    <property type="match status" value="1"/>
</dbReference>
<dbReference type="GeneID" id="108612923"/>
<feature type="domain" description="Peptidoglycan recognition protein family" evidence="6">
    <location>
        <begin position="62"/>
        <end position="204"/>
    </location>
</feature>
<evidence type="ECO:0000256" key="2">
    <source>
        <dbReference type="ARBA" id="ARBA00022588"/>
    </source>
</evidence>
<keyword evidence="4" id="KW-0812">Transmembrane</keyword>
<keyword evidence="4" id="KW-0472">Membrane</keyword>
<evidence type="ECO:0000259" key="5">
    <source>
        <dbReference type="SMART" id="SM00644"/>
    </source>
</evidence>
<accession>A0ABM1P2R2</accession>
<keyword evidence="7" id="KW-1185">Reference proteome</keyword>